<reference evidence="2" key="1">
    <citation type="submission" date="2014-11" db="EMBL/GenBank/DDBJ databases">
        <authorList>
            <person name="Amaro Gonzalez C."/>
        </authorList>
    </citation>
    <scope>NUCLEOTIDE SEQUENCE</scope>
</reference>
<dbReference type="AlphaFoldDB" id="A0A0E9R6X6"/>
<reference evidence="2" key="2">
    <citation type="journal article" date="2015" name="Fish Shellfish Immunol.">
        <title>Early steps in the European eel (Anguilla anguilla)-Vibrio vulnificus interaction in the gills: Role of the RtxA13 toxin.</title>
        <authorList>
            <person name="Callol A."/>
            <person name="Pajuelo D."/>
            <person name="Ebbesson L."/>
            <person name="Teles M."/>
            <person name="MacKenzie S."/>
            <person name="Amaro C."/>
        </authorList>
    </citation>
    <scope>NUCLEOTIDE SEQUENCE</scope>
</reference>
<evidence type="ECO:0000313" key="2">
    <source>
        <dbReference type="EMBL" id="JAH24103.1"/>
    </source>
</evidence>
<evidence type="ECO:0000256" key="1">
    <source>
        <dbReference type="SAM" id="MobiDB-lite"/>
    </source>
</evidence>
<protein>
    <submittedName>
        <fullName evidence="2">Uncharacterized protein</fullName>
    </submittedName>
</protein>
<proteinExistence type="predicted"/>
<sequence length="32" mass="3661">MALMNSQELSHSRCHHQRPATNTAHPLLHLQT</sequence>
<dbReference type="EMBL" id="GBXM01084474">
    <property type="protein sequence ID" value="JAH24103.1"/>
    <property type="molecule type" value="Transcribed_RNA"/>
</dbReference>
<organism evidence="2">
    <name type="scientific">Anguilla anguilla</name>
    <name type="common">European freshwater eel</name>
    <name type="synonym">Muraena anguilla</name>
    <dbReference type="NCBI Taxonomy" id="7936"/>
    <lineage>
        <taxon>Eukaryota</taxon>
        <taxon>Metazoa</taxon>
        <taxon>Chordata</taxon>
        <taxon>Craniata</taxon>
        <taxon>Vertebrata</taxon>
        <taxon>Euteleostomi</taxon>
        <taxon>Actinopterygii</taxon>
        <taxon>Neopterygii</taxon>
        <taxon>Teleostei</taxon>
        <taxon>Anguilliformes</taxon>
        <taxon>Anguillidae</taxon>
        <taxon>Anguilla</taxon>
    </lineage>
</organism>
<name>A0A0E9R6X6_ANGAN</name>
<accession>A0A0E9R6X6</accession>
<feature type="region of interest" description="Disordered" evidence="1">
    <location>
        <begin position="1"/>
        <end position="32"/>
    </location>
</feature>
<feature type="compositionally biased region" description="Polar residues" evidence="1">
    <location>
        <begin position="19"/>
        <end position="32"/>
    </location>
</feature>